<accession>A0A966G397</accession>
<sequence>MNNTIPTVVKYEPGESKAPIHTGNSNWRGPIWFPINFLIIDSLKKYYN</sequence>
<dbReference type="EMBL" id="JAADAI010000280">
    <property type="protein sequence ID" value="NCS58695.1"/>
    <property type="molecule type" value="Genomic_DNA"/>
</dbReference>
<protein>
    <recommendedName>
        <fullName evidence="1">Glycosyl hydrolase family 63 C-terminal domain-containing protein</fullName>
    </recommendedName>
</protein>
<dbReference type="InterPro" id="IPR012341">
    <property type="entry name" value="6hp_glycosidase-like_sf"/>
</dbReference>
<dbReference type="Gene3D" id="1.50.10.10">
    <property type="match status" value="1"/>
</dbReference>
<evidence type="ECO:0000313" key="2">
    <source>
        <dbReference type="EMBL" id="NCS58695.1"/>
    </source>
</evidence>
<gene>
    <name evidence="2" type="ORF">GPJ16_18070</name>
</gene>
<organism evidence="2 3">
    <name type="scientific">Microcystis aeruginosa G11-04</name>
    <dbReference type="NCBI Taxonomy" id="2685956"/>
    <lineage>
        <taxon>Bacteria</taxon>
        <taxon>Bacillati</taxon>
        <taxon>Cyanobacteriota</taxon>
        <taxon>Cyanophyceae</taxon>
        <taxon>Oscillatoriophycideae</taxon>
        <taxon>Chroococcales</taxon>
        <taxon>Microcystaceae</taxon>
        <taxon>Microcystis</taxon>
    </lineage>
</organism>
<dbReference type="GO" id="GO:0005975">
    <property type="term" value="P:carbohydrate metabolic process"/>
    <property type="evidence" value="ECO:0007669"/>
    <property type="project" value="InterPro"/>
</dbReference>
<dbReference type="Pfam" id="PF03200">
    <property type="entry name" value="Glyco_hydro_63"/>
    <property type="match status" value="1"/>
</dbReference>
<name>A0A966G397_MICAE</name>
<dbReference type="SUPFAM" id="SSF48208">
    <property type="entry name" value="Six-hairpin glycosidases"/>
    <property type="match status" value="1"/>
</dbReference>
<feature type="domain" description="Glycosyl hydrolase family 63 C-terminal" evidence="1">
    <location>
        <begin position="23"/>
        <end position="47"/>
    </location>
</feature>
<dbReference type="InterPro" id="IPR031335">
    <property type="entry name" value="Glyco_hydro_63_C"/>
</dbReference>
<comment type="caution">
    <text evidence="2">The sequence shown here is derived from an EMBL/GenBank/DDBJ whole genome shotgun (WGS) entry which is preliminary data.</text>
</comment>
<dbReference type="Proteomes" id="UP000799330">
    <property type="component" value="Unassembled WGS sequence"/>
</dbReference>
<proteinExistence type="predicted"/>
<evidence type="ECO:0000313" key="3">
    <source>
        <dbReference type="Proteomes" id="UP000799330"/>
    </source>
</evidence>
<dbReference type="AlphaFoldDB" id="A0A966G397"/>
<evidence type="ECO:0000259" key="1">
    <source>
        <dbReference type="Pfam" id="PF03200"/>
    </source>
</evidence>
<reference evidence="2" key="1">
    <citation type="journal article" date="2019" name="Mol. Ecol.">
        <title>Genome evolution and host-microbiome shifts correspond with intraspecific niche divergence within harmful algal bloom-forming Microcystis aeruginosa.</title>
        <authorList>
            <person name="Jackrel S.L."/>
            <person name="White J.D."/>
            <person name="Evans J.T."/>
            <person name="Buffin K."/>
            <person name="Hayden K."/>
            <person name="Sarnelle O."/>
            <person name="Denef V.J."/>
        </authorList>
    </citation>
    <scope>NUCLEOTIDE SEQUENCE</scope>
    <source>
        <strain evidence="2">G11-04</strain>
    </source>
</reference>
<dbReference type="InterPro" id="IPR008928">
    <property type="entry name" value="6-hairpin_glycosidase_sf"/>
</dbReference>